<name>A0A147K4N9_9BACI</name>
<accession>A0A147K4N9</accession>
<keyword evidence="3" id="KW-1185">Reference proteome</keyword>
<comment type="caution">
    <text evidence="2">The sequence shown here is derived from an EMBL/GenBank/DDBJ whole genome shotgun (WGS) entry which is preliminary data.</text>
</comment>
<dbReference type="Pfam" id="PF02645">
    <property type="entry name" value="DegV"/>
    <property type="match status" value="1"/>
</dbReference>
<dbReference type="GO" id="GO:0008289">
    <property type="term" value="F:lipid binding"/>
    <property type="evidence" value="ECO:0007669"/>
    <property type="project" value="UniProtKB-KW"/>
</dbReference>
<dbReference type="PANTHER" id="PTHR33434:SF2">
    <property type="entry name" value="FATTY ACID-BINDING PROTEIN TM_1468"/>
    <property type="match status" value="1"/>
</dbReference>
<reference evidence="2 3" key="1">
    <citation type="journal article" date="2016" name="Front. Microbiol.">
        <title>Microevolution Analysis of Bacillus coahuilensis Unveils Differences in Phosphorus Acquisition Strategies and Their Regulation.</title>
        <authorList>
            <person name="Gomez-Lunar Z."/>
            <person name="Hernandez-Gonzalez I."/>
            <person name="Rodriguez-Torres M.D."/>
            <person name="Souza V."/>
            <person name="Olmedo-Alvarez G."/>
        </authorList>
    </citation>
    <scope>NUCLEOTIDE SEQUENCE [LARGE SCALE GENOMIC DNA]</scope>
    <source>
        <strain evidence="3">p1.1.43</strain>
    </source>
</reference>
<dbReference type="Gene3D" id="3.40.50.10170">
    <property type="match status" value="1"/>
</dbReference>
<evidence type="ECO:0000313" key="2">
    <source>
        <dbReference type="EMBL" id="KUP04391.1"/>
    </source>
</evidence>
<evidence type="ECO:0000256" key="1">
    <source>
        <dbReference type="ARBA" id="ARBA00023121"/>
    </source>
</evidence>
<dbReference type="PATRIC" id="fig|1150625.3.peg.3224"/>
<dbReference type="InterPro" id="IPR003797">
    <property type="entry name" value="DegV"/>
</dbReference>
<organism evidence="2 3">
    <name type="scientific">Bacillus coahuilensis p1.1.43</name>
    <dbReference type="NCBI Taxonomy" id="1150625"/>
    <lineage>
        <taxon>Bacteria</taxon>
        <taxon>Bacillati</taxon>
        <taxon>Bacillota</taxon>
        <taxon>Bacilli</taxon>
        <taxon>Bacillales</taxon>
        <taxon>Bacillaceae</taxon>
        <taxon>Bacillus</taxon>
    </lineage>
</organism>
<sequence length="283" mass="31596">MSTKQKIAWITDSTATLSKEFIKQNHIHVIPLSIHFGEDTYLEGIEIEPEEFYKKLTASKTLPTTSQPATGKFVELYESLKAEYDYAIAIHASSVLTGTYQGSILGAEMAEFTNVEVIDSKIGSYALGKMVERGVELANEGIPYEEIVNILRELPDRGRLYMVPGSLEQLQKSGRLTQGQAVLGGLLRLKLIVEFKEGKVDLAEKIRSYKKVKQRMFEILDENAPKIKEVGIVHGNDEAMANEWLQDLQEKYPSIEFSTTILSPVAGTHMGQGTIGLSWILEK</sequence>
<dbReference type="AlphaFoldDB" id="A0A147K4N9"/>
<proteinExistence type="predicted"/>
<dbReference type="InterPro" id="IPR043168">
    <property type="entry name" value="DegV_C"/>
</dbReference>
<evidence type="ECO:0000313" key="3">
    <source>
        <dbReference type="Proteomes" id="UP000074108"/>
    </source>
</evidence>
<dbReference type="RefSeq" id="WP_010175079.1">
    <property type="nucleotide sequence ID" value="NZ_LDYG01000051.1"/>
</dbReference>
<dbReference type="STRING" id="1150625.Q75_15450"/>
<dbReference type="PROSITE" id="PS51482">
    <property type="entry name" value="DEGV"/>
    <property type="match status" value="1"/>
</dbReference>
<dbReference type="Gene3D" id="3.30.1180.10">
    <property type="match status" value="1"/>
</dbReference>
<dbReference type="SUPFAM" id="SSF82549">
    <property type="entry name" value="DAK1/DegV-like"/>
    <property type="match status" value="1"/>
</dbReference>
<gene>
    <name evidence="2" type="ORF">Q75_15450</name>
</gene>
<dbReference type="NCBIfam" id="TIGR00762">
    <property type="entry name" value="DegV"/>
    <property type="match status" value="1"/>
</dbReference>
<keyword evidence="1" id="KW-0446">Lipid-binding</keyword>
<protein>
    <submittedName>
        <fullName evidence="2">DegV family protein</fullName>
    </submittedName>
</protein>
<dbReference type="InterPro" id="IPR050270">
    <property type="entry name" value="DegV_domain_contain"/>
</dbReference>
<dbReference type="Proteomes" id="UP000074108">
    <property type="component" value="Unassembled WGS sequence"/>
</dbReference>
<dbReference type="PANTHER" id="PTHR33434">
    <property type="entry name" value="DEGV DOMAIN-CONTAINING PROTEIN DR_1986-RELATED"/>
    <property type="match status" value="1"/>
</dbReference>
<dbReference type="OrthoDB" id="1638652at2"/>
<dbReference type="EMBL" id="LDYG01000051">
    <property type="protein sequence ID" value="KUP04391.1"/>
    <property type="molecule type" value="Genomic_DNA"/>
</dbReference>